<name>A0A8J3NKM2_9ACTN</name>
<sequence length="955" mass="102166">MTQERSQPPDAISRTGWAVAQMPEDERAPWRFALCWMLECRYSTGRDPGDLKAAVAEFERLPEATPGRRKLAAVLLVDLVKTGRLRDEPAVAQAMALADVVRADPAPLAGSREACAVVRALDLQLAGMNGRAGFSPQAALAELDRLETEVGGMEPHSSMIASARLAMRHLLSTVAGDHSLADQMSDDLAEFRKRLPPDSPAVGHLDLMDLLMAGYAQAMRGDLAGARKAYDAILDAMRQLPESDPRRAQLAHMQATMAPLFRQTQDGGVADPRLRGKGSTPYDATVAAELAQLRALADVPGLDPAERALRMGTSGAAKMGVGADHPPVLDQAIIELAEAVAISPEHDPRRPFYRLQLGVARMLRFESRKRITDLQDGTAELERARTALGTTAHAMWTMTSMPLAHAYRLSGRKALSRDTALSGLRGHAWSVLLQSDAPAAAAAARHASDDAIDVARWCVSDGRPDLAARALDMGRGLMLHAATERRAIPERLIKLGEPGLAEQWRTAVALSGVEEAPAQLRHRVMSVLAGIPVDDDGAALDSPATGSARLLDAPDGPEIHAALRMLGFDALVYLVPGDGKNGMAVIVPAEDQASTLLLPELDDVPAGFLADAARELPDDPRLGPDRDLSVRGRAKLEDVCDWAWRVAIGPLLERGLRAHRAPADGPPRVVLIPMRELSAVPWHAARRQVNGRYRYALEQAVFSYAPSARLMCDAAWASDVPLDDSALVLGDPDAGGAADLPAARAEALAIHGAFYRQGVYLGRTATGAPAAAGAGTRREVLDRLLDGTAGSVLHLACHGVTRRAEYEQVGAAGESSYLALAGGDRLSAEELVGALTARPERPVGLSVLAACNSGVPGRGHDEAFSVATALLAGGSRTVVSTLWSVPDTPTSALMYMFHHYVRREGCRPLDALHRAQVWMLTPDRRIPEKMPEPLRPASGREQSIDGWAGFFHTGR</sequence>
<dbReference type="AlphaFoldDB" id="A0A8J3NKM2"/>
<organism evidence="2 3">
    <name type="scientific">Catellatospora bangladeshensis</name>
    <dbReference type="NCBI Taxonomy" id="310355"/>
    <lineage>
        <taxon>Bacteria</taxon>
        <taxon>Bacillati</taxon>
        <taxon>Actinomycetota</taxon>
        <taxon>Actinomycetes</taxon>
        <taxon>Micromonosporales</taxon>
        <taxon>Micromonosporaceae</taxon>
        <taxon>Catellatospora</taxon>
    </lineage>
</organism>
<proteinExistence type="predicted"/>
<feature type="domain" description="CHAT" evidence="1">
    <location>
        <begin position="639"/>
        <end position="954"/>
    </location>
</feature>
<comment type="caution">
    <text evidence="2">The sequence shown here is derived from an EMBL/GenBank/DDBJ whole genome shotgun (WGS) entry which is preliminary data.</text>
</comment>
<accession>A0A8J3NKM2</accession>
<keyword evidence="3" id="KW-1185">Reference proteome</keyword>
<protein>
    <recommendedName>
        <fullName evidence="1">CHAT domain-containing protein</fullName>
    </recommendedName>
</protein>
<dbReference type="Pfam" id="PF12770">
    <property type="entry name" value="CHAT"/>
    <property type="match status" value="1"/>
</dbReference>
<dbReference type="RefSeq" id="WP_203749578.1">
    <property type="nucleotide sequence ID" value="NZ_BONF01000027.1"/>
</dbReference>
<dbReference type="EMBL" id="BONF01000027">
    <property type="protein sequence ID" value="GIF83158.1"/>
    <property type="molecule type" value="Genomic_DNA"/>
</dbReference>
<gene>
    <name evidence="2" type="ORF">Cba03nite_45070</name>
</gene>
<evidence type="ECO:0000259" key="1">
    <source>
        <dbReference type="Pfam" id="PF12770"/>
    </source>
</evidence>
<dbReference type="InterPro" id="IPR024983">
    <property type="entry name" value="CHAT_dom"/>
</dbReference>
<evidence type="ECO:0000313" key="3">
    <source>
        <dbReference type="Proteomes" id="UP000601223"/>
    </source>
</evidence>
<reference evidence="2 3" key="1">
    <citation type="submission" date="2021-01" db="EMBL/GenBank/DDBJ databases">
        <title>Whole genome shotgun sequence of Catellatospora bangladeshensis NBRC 107357.</title>
        <authorList>
            <person name="Komaki H."/>
            <person name="Tamura T."/>
        </authorList>
    </citation>
    <scope>NUCLEOTIDE SEQUENCE [LARGE SCALE GENOMIC DNA]</scope>
    <source>
        <strain evidence="2 3">NBRC 107357</strain>
    </source>
</reference>
<dbReference type="Proteomes" id="UP000601223">
    <property type="component" value="Unassembled WGS sequence"/>
</dbReference>
<evidence type="ECO:0000313" key="2">
    <source>
        <dbReference type="EMBL" id="GIF83158.1"/>
    </source>
</evidence>